<accession>A0A371CRM3</accession>
<reference evidence="1 2" key="1">
    <citation type="journal article" date="2018" name="Biotechnol. Biofuels">
        <title>Integrative visual omics of the white-rot fungus Polyporus brumalis exposes the biotechnological potential of its oxidative enzymes for delignifying raw plant biomass.</title>
        <authorList>
            <person name="Miyauchi S."/>
            <person name="Rancon A."/>
            <person name="Drula E."/>
            <person name="Hage H."/>
            <person name="Chaduli D."/>
            <person name="Favel A."/>
            <person name="Grisel S."/>
            <person name="Henrissat B."/>
            <person name="Herpoel-Gimbert I."/>
            <person name="Ruiz-Duenas F.J."/>
            <person name="Chevret D."/>
            <person name="Hainaut M."/>
            <person name="Lin J."/>
            <person name="Wang M."/>
            <person name="Pangilinan J."/>
            <person name="Lipzen A."/>
            <person name="Lesage-Meessen L."/>
            <person name="Navarro D."/>
            <person name="Riley R."/>
            <person name="Grigoriev I.V."/>
            <person name="Zhou S."/>
            <person name="Raouche S."/>
            <person name="Rosso M.N."/>
        </authorList>
    </citation>
    <scope>NUCLEOTIDE SEQUENCE [LARGE SCALE GENOMIC DNA]</scope>
    <source>
        <strain evidence="1 2">BRFM 1820</strain>
    </source>
</reference>
<evidence type="ECO:0008006" key="3">
    <source>
        <dbReference type="Google" id="ProtNLM"/>
    </source>
</evidence>
<name>A0A371CRM3_9APHY</name>
<dbReference type="EMBL" id="KZ857474">
    <property type="protein sequence ID" value="RDX42899.1"/>
    <property type="molecule type" value="Genomic_DNA"/>
</dbReference>
<proteinExistence type="predicted"/>
<dbReference type="AlphaFoldDB" id="A0A371CRM3"/>
<gene>
    <name evidence="1" type="ORF">OH76DRAFT_1255080</name>
</gene>
<organism evidence="1 2">
    <name type="scientific">Lentinus brumalis</name>
    <dbReference type="NCBI Taxonomy" id="2498619"/>
    <lineage>
        <taxon>Eukaryota</taxon>
        <taxon>Fungi</taxon>
        <taxon>Dikarya</taxon>
        <taxon>Basidiomycota</taxon>
        <taxon>Agaricomycotina</taxon>
        <taxon>Agaricomycetes</taxon>
        <taxon>Polyporales</taxon>
        <taxon>Polyporaceae</taxon>
        <taxon>Lentinus</taxon>
    </lineage>
</organism>
<protein>
    <recommendedName>
        <fullName evidence="3">F-box domain-containing protein</fullName>
    </recommendedName>
</protein>
<sequence length="415" mass="46603">MSDIALTNLHPDILCTVMEFVANDEDGGISTISIISRTCKRMRFEGTKYLLSGIVELSSIKRVCSFCQFMLADKSTRLPLLKGLVLILYSIEEEEHVRLVCETVRGLSNLYELDVTLGATSSPSALREIPAAIASLTSLGALTLAVLCRFTSTDTSDPVFVTALKNTRAPLMSLSINLGTYTKGAEADRVRYNRKRDPIFLCSRLRSTLERLEVSGRFTLIVRPGRTYEYPRLHQVILPLYHICRPYLKPIIVSAPQLRDLQFGGRYNTHMRHRHDEDILRGRVINSSSTPQEWRTVNQRDQEAMGKSWSMLDAFKGAIIGAYATGLACPVTRVHLLSTGGRRTLELTMLSIVLSDWRPSFLRLATKVYRARGYIPLVPSTSSGWAESLETLEIRLNIVDDRFDYAECFVSLSSP</sequence>
<dbReference type="Proteomes" id="UP000256964">
    <property type="component" value="Unassembled WGS sequence"/>
</dbReference>
<keyword evidence="2" id="KW-1185">Reference proteome</keyword>
<evidence type="ECO:0000313" key="2">
    <source>
        <dbReference type="Proteomes" id="UP000256964"/>
    </source>
</evidence>
<evidence type="ECO:0000313" key="1">
    <source>
        <dbReference type="EMBL" id="RDX42899.1"/>
    </source>
</evidence>